<evidence type="ECO:0000313" key="10">
    <source>
        <dbReference type="EMBL" id="HIH09464.1"/>
    </source>
</evidence>
<evidence type="ECO:0000256" key="4">
    <source>
        <dbReference type="ARBA" id="ARBA00022679"/>
    </source>
</evidence>
<feature type="domain" description="Aminotransferase class V" evidence="9">
    <location>
        <begin position="21"/>
        <end position="390"/>
    </location>
</feature>
<keyword evidence="5 8" id="KW-0663">Pyridoxal phosphate</keyword>
<protein>
    <recommendedName>
        <fullName evidence="3 8">Cysteine desulfurase</fullName>
        <ecNumber evidence="3 8">2.8.1.7</ecNumber>
    </recommendedName>
</protein>
<dbReference type="GO" id="GO:0006534">
    <property type="term" value="P:cysteine metabolic process"/>
    <property type="evidence" value="ECO:0007669"/>
    <property type="project" value="UniProtKB-UniRule"/>
</dbReference>
<accession>A0A7J4IXA5</accession>
<comment type="catalytic activity">
    <reaction evidence="6 8">
        <text>(sulfur carrier)-H + L-cysteine = (sulfur carrier)-SH + L-alanine</text>
        <dbReference type="Rhea" id="RHEA:43892"/>
        <dbReference type="Rhea" id="RHEA-COMP:14737"/>
        <dbReference type="Rhea" id="RHEA-COMP:14739"/>
        <dbReference type="ChEBI" id="CHEBI:29917"/>
        <dbReference type="ChEBI" id="CHEBI:35235"/>
        <dbReference type="ChEBI" id="CHEBI:57972"/>
        <dbReference type="ChEBI" id="CHEBI:64428"/>
        <dbReference type="EC" id="2.8.1.7"/>
    </reaction>
</comment>
<dbReference type="Proteomes" id="UP000565078">
    <property type="component" value="Unassembled WGS sequence"/>
</dbReference>
<evidence type="ECO:0000259" key="9">
    <source>
        <dbReference type="Pfam" id="PF00266"/>
    </source>
</evidence>
<sequence>MKTAARDFPILSRKINGKRLVYLDSAATAQKPLSVIEAEMEFYTKSNANVHRGMNTLSRMATEIYEQAHSKTAKFINAKGMQEIIFTKNTTESLNLLAYSLGEKLKSGDEILLTKMEHHANLVPWQQLAKRKGAVIKFADITIDGRLDMDGLASKAGRRTKIIAATGASNILGTVNPAKEIAKIAKDCNACSVIDAAQAVPHIAIDVKRIGCDFLAFSAHKMLGPTGIGVLHGREGLLEEMDPFLTGGDMISSVTLQGAEWNVLPWKFEAGTPNIAGAAGFGAAIEYLEKTGMENVEGHEKELLKYALKRIGEIENVKIYGPAKGPRVGVVPFNIEGMHAHDVSEMLDRHGIIIRAGNHCAQPLMHEMGIGGVCRASFYIYNTKRDIDALAIAIGDAKKVFGV</sequence>
<proteinExistence type="inferred from homology"/>
<dbReference type="EC" id="2.8.1.7" evidence="3 8"/>
<evidence type="ECO:0000256" key="6">
    <source>
        <dbReference type="ARBA" id="ARBA00050776"/>
    </source>
</evidence>
<evidence type="ECO:0000256" key="8">
    <source>
        <dbReference type="RuleBase" id="RU004506"/>
    </source>
</evidence>
<evidence type="ECO:0000256" key="5">
    <source>
        <dbReference type="ARBA" id="ARBA00022898"/>
    </source>
</evidence>
<comment type="caution">
    <text evidence="10">The sequence shown here is derived from an EMBL/GenBank/DDBJ whole genome shotgun (WGS) entry which is preliminary data.</text>
</comment>
<reference evidence="11" key="1">
    <citation type="journal article" date="2020" name="bioRxiv">
        <title>A rank-normalized archaeal taxonomy based on genome phylogeny resolves widespread incomplete and uneven classifications.</title>
        <authorList>
            <person name="Rinke C."/>
            <person name="Chuvochina M."/>
            <person name="Mussig A.J."/>
            <person name="Chaumeil P.-A."/>
            <person name="Waite D.W."/>
            <person name="Whitman W.B."/>
            <person name="Parks D.H."/>
            <person name="Hugenholtz P."/>
        </authorList>
    </citation>
    <scope>NUCLEOTIDE SEQUENCE [LARGE SCALE GENOMIC DNA]</scope>
</reference>
<dbReference type="PROSITE" id="PS00595">
    <property type="entry name" value="AA_TRANSFER_CLASS_5"/>
    <property type="match status" value="1"/>
</dbReference>
<dbReference type="Gene3D" id="3.40.640.10">
    <property type="entry name" value="Type I PLP-dependent aspartate aminotransferase-like (Major domain)"/>
    <property type="match status" value="1"/>
</dbReference>
<evidence type="ECO:0000256" key="7">
    <source>
        <dbReference type="RuleBase" id="RU004504"/>
    </source>
</evidence>
<evidence type="ECO:0000313" key="11">
    <source>
        <dbReference type="Proteomes" id="UP000565078"/>
    </source>
</evidence>
<comment type="function">
    <text evidence="8">Catalyzes the removal of elemental sulfur and selenium atoms from L-cysteine, L-cystine, L-selenocysteine, and L-selenocystine to produce L-alanine.</text>
</comment>
<dbReference type="EMBL" id="DUGC01000041">
    <property type="protein sequence ID" value="HIH09464.1"/>
    <property type="molecule type" value="Genomic_DNA"/>
</dbReference>
<dbReference type="AlphaFoldDB" id="A0A7J4IXA5"/>
<evidence type="ECO:0000256" key="3">
    <source>
        <dbReference type="ARBA" id="ARBA00012239"/>
    </source>
</evidence>
<dbReference type="Pfam" id="PF00266">
    <property type="entry name" value="Aminotran_5"/>
    <property type="match status" value="1"/>
</dbReference>
<evidence type="ECO:0000256" key="1">
    <source>
        <dbReference type="ARBA" id="ARBA00001933"/>
    </source>
</evidence>
<evidence type="ECO:0000256" key="2">
    <source>
        <dbReference type="ARBA" id="ARBA00010447"/>
    </source>
</evidence>
<comment type="similarity">
    <text evidence="2 8">Belongs to the class-V pyridoxal-phosphate-dependent aminotransferase family. Csd subfamily.</text>
</comment>
<organism evidence="10 11">
    <name type="scientific">Candidatus Iainarchaeum sp</name>
    <dbReference type="NCBI Taxonomy" id="3101447"/>
    <lineage>
        <taxon>Archaea</taxon>
        <taxon>Candidatus Iainarchaeota</taxon>
        <taxon>Candidatus Iainarchaeia</taxon>
        <taxon>Candidatus Iainarchaeales</taxon>
        <taxon>Candidatus Iainarchaeaceae</taxon>
        <taxon>Candidatus Iainarchaeum</taxon>
    </lineage>
</organism>
<comment type="cofactor">
    <cofactor evidence="1 7">
        <name>pyridoxal 5'-phosphate</name>
        <dbReference type="ChEBI" id="CHEBI:597326"/>
    </cofactor>
</comment>
<dbReference type="InterPro" id="IPR010970">
    <property type="entry name" value="Cys_dSase_SufS"/>
</dbReference>
<dbReference type="NCBIfam" id="TIGR01979">
    <property type="entry name" value="sufS"/>
    <property type="match status" value="1"/>
</dbReference>
<name>A0A7J4IXA5_9ARCH</name>
<dbReference type="PANTHER" id="PTHR43586">
    <property type="entry name" value="CYSTEINE DESULFURASE"/>
    <property type="match status" value="1"/>
</dbReference>
<dbReference type="Gene3D" id="3.90.1150.10">
    <property type="entry name" value="Aspartate Aminotransferase, domain 1"/>
    <property type="match status" value="1"/>
</dbReference>
<dbReference type="PANTHER" id="PTHR43586:SF8">
    <property type="entry name" value="CYSTEINE DESULFURASE 1, CHLOROPLASTIC"/>
    <property type="match status" value="1"/>
</dbReference>
<keyword evidence="4 8" id="KW-0808">Transferase</keyword>
<dbReference type="InterPro" id="IPR015424">
    <property type="entry name" value="PyrdxlP-dep_Trfase"/>
</dbReference>
<gene>
    <name evidence="10" type="ORF">HA254_02230</name>
</gene>
<dbReference type="InterPro" id="IPR000192">
    <property type="entry name" value="Aminotrans_V_dom"/>
</dbReference>
<dbReference type="GO" id="GO:0030170">
    <property type="term" value="F:pyridoxal phosphate binding"/>
    <property type="evidence" value="ECO:0007669"/>
    <property type="project" value="UniProtKB-UniRule"/>
</dbReference>
<dbReference type="InterPro" id="IPR015421">
    <property type="entry name" value="PyrdxlP-dep_Trfase_major"/>
</dbReference>
<dbReference type="GO" id="GO:0031071">
    <property type="term" value="F:cysteine desulfurase activity"/>
    <property type="evidence" value="ECO:0007669"/>
    <property type="project" value="UniProtKB-UniRule"/>
</dbReference>
<dbReference type="CDD" id="cd06453">
    <property type="entry name" value="SufS_like"/>
    <property type="match status" value="1"/>
</dbReference>
<dbReference type="InterPro" id="IPR020578">
    <property type="entry name" value="Aminotrans_V_PyrdxlP_BS"/>
</dbReference>
<dbReference type="SUPFAM" id="SSF53383">
    <property type="entry name" value="PLP-dependent transferases"/>
    <property type="match status" value="1"/>
</dbReference>
<dbReference type="InterPro" id="IPR015422">
    <property type="entry name" value="PyrdxlP-dep_Trfase_small"/>
</dbReference>